<dbReference type="Proteomes" id="UP000671862">
    <property type="component" value="Chromosome"/>
</dbReference>
<dbReference type="PANTHER" id="PTHR34070:SF1">
    <property type="entry name" value="DNA ALKYLATION REPAIR PROTEIN"/>
    <property type="match status" value="1"/>
</dbReference>
<dbReference type="Gene3D" id="1.25.10.90">
    <property type="match status" value="1"/>
</dbReference>
<dbReference type="InterPro" id="IPR016024">
    <property type="entry name" value="ARM-type_fold"/>
</dbReference>
<organism evidence="1 2">
    <name type="scientific">Thermosipho ferrireducens</name>
    <dbReference type="NCBI Taxonomy" id="2571116"/>
    <lineage>
        <taxon>Bacteria</taxon>
        <taxon>Thermotogati</taxon>
        <taxon>Thermotogota</taxon>
        <taxon>Thermotogae</taxon>
        <taxon>Thermotogales</taxon>
        <taxon>Fervidobacteriaceae</taxon>
        <taxon>Thermosipho</taxon>
    </lineage>
</organism>
<dbReference type="CDD" id="cd06561">
    <property type="entry name" value="AlkD_like"/>
    <property type="match status" value="1"/>
</dbReference>
<gene>
    <name evidence="1" type="ORF">JYK00_07470</name>
</gene>
<name>A0ABX7S8F4_9BACT</name>
<evidence type="ECO:0000313" key="1">
    <source>
        <dbReference type="EMBL" id="QTA37563.1"/>
    </source>
</evidence>
<dbReference type="PANTHER" id="PTHR34070">
    <property type="entry name" value="ARMADILLO-TYPE FOLD"/>
    <property type="match status" value="1"/>
</dbReference>
<reference evidence="1 2" key="1">
    <citation type="submission" date="2021-03" db="EMBL/GenBank/DDBJ databases">
        <title>Thermosipho ferrireducens sp.nov., an anaerobic thermophilic iron-reducing bacterium isolated from a deep-sea hydrothermal sulfide deposits.</title>
        <authorList>
            <person name="Zeng X."/>
            <person name="Chen Y."/>
            <person name="Shao Z."/>
        </authorList>
    </citation>
    <scope>NUCLEOTIDE SEQUENCE [LARGE SCALE GENOMIC DNA]</scope>
    <source>
        <strain evidence="1 2">JL129W03</strain>
    </source>
</reference>
<dbReference type="EMBL" id="CP071446">
    <property type="protein sequence ID" value="QTA37563.1"/>
    <property type="molecule type" value="Genomic_DNA"/>
</dbReference>
<evidence type="ECO:0000313" key="2">
    <source>
        <dbReference type="Proteomes" id="UP000671862"/>
    </source>
</evidence>
<dbReference type="Pfam" id="PF08713">
    <property type="entry name" value="DNA_alkylation"/>
    <property type="match status" value="1"/>
</dbReference>
<dbReference type="InterPro" id="IPR014825">
    <property type="entry name" value="DNA_alkylation"/>
</dbReference>
<accession>A0ABX7S8F4</accession>
<protein>
    <submittedName>
        <fullName evidence="1">DNA alkylation repair protein</fullName>
    </submittedName>
</protein>
<sequence length="231" mass="27707">MKRIEDLKKELEKYIEEEKSKFLAKFFQAYPGGYGEGDKFLGIRVPYLRKIAKKYRNLTFEETEKLLNSEYHEHRLTAVFILIHKFKGSPEKVVSIYLCNIEKINNWDLVDSSAPHILGRYLDNKDRKILYEFASSNNLWRQRIAIISTHYFIKQNDFNDAIRIAEILVNHKHDLIHKAVGWTLREIGKRDKNLEIEFLKRHYKAMPRTMLRYAIEKFPENERIKFLHGEF</sequence>
<proteinExistence type="predicted"/>
<dbReference type="RefSeq" id="WP_207566287.1">
    <property type="nucleotide sequence ID" value="NZ_CP071446.1"/>
</dbReference>
<keyword evidence="2" id="KW-1185">Reference proteome</keyword>
<dbReference type="SUPFAM" id="SSF48371">
    <property type="entry name" value="ARM repeat"/>
    <property type="match status" value="1"/>
</dbReference>